<reference evidence="1" key="1">
    <citation type="submission" date="2014-11" db="EMBL/GenBank/DDBJ databases">
        <authorList>
            <person name="Amaro Gonzalez C."/>
        </authorList>
    </citation>
    <scope>NUCLEOTIDE SEQUENCE</scope>
</reference>
<dbReference type="EMBL" id="GBXM01019339">
    <property type="protein sequence ID" value="JAH89238.1"/>
    <property type="molecule type" value="Transcribed_RNA"/>
</dbReference>
<accession>A0A0E9WIF6</accession>
<reference evidence="1" key="2">
    <citation type="journal article" date="2015" name="Fish Shellfish Immunol.">
        <title>Early steps in the European eel (Anguilla anguilla)-Vibrio vulnificus interaction in the gills: Role of the RtxA13 toxin.</title>
        <authorList>
            <person name="Callol A."/>
            <person name="Pajuelo D."/>
            <person name="Ebbesson L."/>
            <person name="Teles M."/>
            <person name="MacKenzie S."/>
            <person name="Amaro C."/>
        </authorList>
    </citation>
    <scope>NUCLEOTIDE SEQUENCE</scope>
</reference>
<protein>
    <submittedName>
        <fullName evidence="1">Uncharacterized protein</fullName>
    </submittedName>
</protein>
<name>A0A0E9WIF6_ANGAN</name>
<evidence type="ECO:0000313" key="1">
    <source>
        <dbReference type="EMBL" id="JAH89238.1"/>
    </source>
</evidence>
<sequence>MITSLHINGLFYSAWMKKKHLPHSACAYIFCNVIEQKSCFSCRRKTFHKRL</sequence>
<dbReference type="AlphaFoldDB" id="A0A0E9WIF6"/>
<proteinExistence type="predicted"/>
<organism evidence="1">
    <name type="scientific">Anguilla anguilla</name>
    <name type="common">European freshwater eel</name>
    <name type="synonym">Muraena anguilla</name>
    <dbReference type="NCBI Taxonomy" id="7936"/>
    <lineage>
        <taxon>Eukaryota</taxon>
        <taxon>Metazoa</taxon>
        <taxon>Chordata</taxon>
        <taxon>Craniata</taxon>
        <taxon>Vertebrata</taxon>
        <taxon>Euteleostomi</taxon>
        <taxon>Actinopterygii</taxon>
        <taxon>Neopterygii</taxon>
        <taxon>Teleostei</taxon>
        <taxon>Anguilliformes</taxon>
        <taxon>Anguillidae</taxon>
        <taxon>Anguilla</taxon>
    </lineage>
</organism>